<dbReference type="PANTHER" id="PTHR43176">
    <property type="entry name" value="3-HYDROXYISOBUTYRYL-COA HYDROLASE-RELATED"/>
    <property type="match status" value="1"/>
</dbReference>
<evidence type="ECO:0000313" key="5">
    <source>
        <dbReference type="Proteomes" id="UP000631114"/>
    </source>
</evidence>
<dbReference type="Gene3D" id="3.90.226.10">
    <property type="entry name" value="2-enoyl-CoA Hydratase, Chain A, domain 1"/>
    <property type="match status" value="2"/>
</dbReference>
<evidence type="ECO:0000313" key="4">
    <source>
        <dbReference type="EMBL" id="KAF9594744.1"/>
    </source>
</evidence>
<dbReference type="Pfam" id="PF16113">
    <property type="entry name" value="ECH_2"/>
    <property type="match status" value="2"/>
</dbReference>
<dbReference type="GO" id="GO:0006574">
    <property type="term" value="P:L-valine catabolic process"/>
    <property type="evidence" value="ECO:0007669"/>
    <property type="project" value="UniProtKB-UniRule"/>
</dbReference>
<dbReference type="OrthoDB" id="16820at2759"/>
<accession>A0A835LKB1</accession>
<dbReference type="InterPro" id="IPR045004">
    <property type="entry name" value="ECH_dom"/>
</dbReference>
<dbReference type="InterPro" id="IPR032259">
    <property type="entry name" value="HIBYL-CoA-H"/>
</dbReference>
<comment type="pathway">
    <text evidence="2">Amino-acid degradation; L-valine degradation.</text>
</comment>
<comment type="similarity">
    <text evidence="2">Belongs to the enoyl-CoA hydratase/isomerase family.</text>
</comment>
<feature type="domain" description="Enoyl-CoA hydratase/isomerase" evidence="3">
    <location>
        <begin position="47"/>
        <end position="77"/>
    </location>
</feature>
<gene>
    <name evidence="4" type="ORF">IFM89_034727</name>
</gene>
<dbReference type="Proteomes" id="UP000631114">
    <property type="component" value="Unassembled WGS sequence"/>
</dbReference>
<evidence type="ECO:0000256" key="1">
    <source>
        <dbReference type="ARBA" id="ARBA00022801"/>
    </source>
</evidence>
<proteinExistence type="inferred from homology"/>
<protein>
    <recommendedName>
        <fullName evidence="2">3-hydroxyisobutyryl-CoA hydrolase</fullName>
        <shortName evidence="2">HIB-CoA hydrolase</shortName>
        <shortName evidence="2">HIBYL-CoA-H</shortName>
        <ecNumber evidence="2">3.1.2.4</ecNumber>
    </recommendedName>
    <alternativeName>
        <fullName evidence="2">3-hydroxyisobutyryl-coenzyme A hydrolase</fullName>
    </alternativeName>
</protein>
<dbReference type="EC" id="3.1.2.4" evidence="2"/>
<dbReference type="GO" id="GO:0003860">
    <property type="term" value="F:3-hydroxyisobutyryl-CoA hydrolase activity"/>
    <property type="evidence" value="ECO:0007669"/>
    <property type="project" value="UniProtKB-UniRule"/>
</dbReference>
<feature type="domain" description="Enoyl-CoA hydratase/isomerase" evidence="3">
    <location>
        <begin position="120"/>
        <end position="201"/>
    </location>
</feature>
<name>A0A835LKB1_9MAGN</name>
<dbReference type="PANTHER" id="PTHR43176:SF4">
    <property type="entry name" value="3-HYDROXYISOBUTYRYL-COA HYDROLASE-LIKE PROTEIN 1, MITOCHONDRIAL"/>
    <property type="match status" value="1"/>
</dbReference>
<keyword evidence="5" id="KW-1185">Reference proteome</keyword>
<reference evidence="4 5" key="1">
    <citation type="submission" date="2020-10" db="EMBL/GenBank/DDBJ databases">
        <title>The Coptis chinensis genome and diversification of protoberbering-type alkaloids.</title>
        <authorList>
            <person name="Wang B."/>
            <person name="Shu S."/>
            <person name="Song C."/>
            <person name="Liu Y."/>
        </authorList>
    </citation>
    <scope>NUCLEOTIDE SEQUENCE [LARGE SCALE GENOMIC DNA]</scope>
    <source>
        <strain evidence="4">HL-2020</strain>
        <tissue evidence="4">Leaf</tissue>
    </source>
</reference>
<evidence type="ECO:0000259" key="3">
    <source>
        <dbReference type="Pfam" id="PF16113"/>
    </source>
</evidence>
<organism evidence="4 5">
    <name type="scientific">Coptis chinensis</name>
    <dbReference type="NCBI Taxonomy" id="261450"/>
    <lineage>
        <taxon>Eukaryota</taxon>
        <taxon>Viridiplantae</taxon>
        <taxon>Streptophyta</taxon>
        <taxon>Embryophyta</taxon>
        <taxon>Tracheophyta</taxon>
        <taxon>Spermatophyta</taxon>
        <taxon>Magnoliopsida</taxon>
        <taxon>Ranunculales</taxon>
        <taxon>Ranunculaceae</taxon>
        <taxon>Coptidoideae</taxon>
        <taxon>Coptis</taxon>
    </lineage>
</organism>
<comment type="caution">
    <text evidence="4">The sequence shown here is derived from an EMBL/GenBank/DDBJ whole genome shotgun (WGS) entry which is preliminary data.</text>
</comment>
<comment type="catalytic activity">
    <reaction evidence="2">
        <text>3-hydroxy-2-methylpropanoyl-CoA + H2O = 3-hydroxy-2-methylpropanoate + CoA + H(+)</text>
        <dbReference type="Rhea" id="RHEA:20888"/>
        <dbReference type="ChEBI" id="CHEBI:11805"/>
        <dbReference type="ChEBI" id="CHEBI:15377"/>
        <dbReference type="ChEBI" id="CHEBI:15378"/>
        <dbReference type="ChEBI" id="CHEBI:57287"/>
        <dbReference type="ChEBI" id="CHEBI:57340"/>
        <dbReference type="EC" id="3.1.2.4"/>
    </reaction>
</comment>
<evidence type="ECO:0000256" key="2">
    <source>
        <dbReference type="RuleBase" id="RU369070"/>
    </source>
</evidence>
<dbReference type="AlphaFoldDB" id="A0A835LKB1"/>
<keyword evidence="1 2" id="KW-0378">Hydrolase</keyword>
<sequence length="270" mass="30375">MSSTGHGNPEFSMLFHLELKLGVLAVLFCEDSFIFEGLAFSSLHKELVFATPEAQVGFHPDAGASYYLSQLPGYLGLISCYLLLSQRGILGSNRRKSQWRRNDCLWPCYTLYTECGSSLAQYVDLVYPDKGSVLHRIEKIDKCFGQDTVEEIIDALENEAATNYDEWCTLALKKLKEASPLSLKVSLRSIREGRFQADFNRLINASAESIVCPFVTLPNMSLMISVSGTLLVWIKYQKICLIFILSRSMNLSLNWSYPQRCGSLSSDAYL</sequence>
<comment type="function">
    <text evidence="2">Hydrolyzes 3-hydroxyisobutyryl-CoA (HIBYL-CoA), a saline catabolite. Has high activity toward isobutyryl-CoA. Could be an isobutyryl-CoA dehydrogenase that functions in valine catabolism.</text>
</comment>
<dbReference type="EMBL" id="JADFTS010000008">
    <property type="protein sequence ID" value="KAF9594744.1"/>
    <property type="molecule type" value="Genomic_DNA"/>
</dbReference>